<gene>
    <name evidence="1" type="ORF">PAXRUDRAFT_157394</name>
</gene>
<protein>
    <submittedName>
        <fullName evidence="1">Uncharacterized protein</fullName>
    </submittedName>
</protein>
<dbReference type="PANTHER" id="PTHR31912:SF34">
    <property type="entry name" value="NOTOCHORD-RELATED PROTEIN"/>
    <property type="match status" value="1"/>
</dbReference>
<evidence type="ECO:0000313" key="1">
    <source>
        <dbReference type="EMBL" id="KIK80897.1"/>
    </source>
</evidence>
<organism evidence="1 2">
    <name type="scientific">Paxillus rubicundulus Ve08.2h10</name>
    <dbReference type="NCBI Taxonomy" id="930991"/>
    <lineage>
        <taxon>Eukaryota</taxon>
        <taxon>Fungi</taxon>
        <taxon>Dikarya</taxon>
        <taxon>Basidiomycota</taxon>
        <taxon>Agaricomycotina</taxon>
        <taxon>Agaricomycetes</taxon>
        <taxon>Agaricomycetidae</taxon>
        <taxon>Boletales</taxon>
        <taxon>Paxilineae</taxon>
        <taxon>Paxillaceae</taxon>
        <taxon>Paxillus</taxon>
    </lineage>
</organism>
<sequence length="153" mass="17748">KVMPYIIHDLIPKAVLDAWTTIGELIVLLWHTKICDTESYLAKLSKTIDDFLNITTQCAPSILIMKPKFHFLIHLPLYIRRFGPAIVFSTERYESFNSVFCLSCVHSNHQAPSRDSCKTFARQDIIKHIATGGYWFNEEIKKWVQGTLARYQE</sequence>
<dbReference type="AlphaFoldDB" id="A0A0D0CE13"/>
<proteinExistence type="predicted"/>
<dbReference type="InParanoid" id="A0A0D0CE13"/>
<dbReference type="EMBL" id="KN825908">
    <property type="protein sequence ID" value="KIK80897.1"/>
    <property type="molecule type" value="Genomic_DNA"/>
</dbReference>
<dbReference type="Proteomes" id="UP000054538">
    <property type="component" value="Unassembled WGS sequence"/>
</dbReference>
<dbReference type="OrthoDB" id="2506088at2759"/>
<evidence type="ECO:0000313" key="2">
    <source>
        <dbReference type="Proteomes" id="UP000054538"/>
    </source>
</evidence>
<reference evidence="1 2" key="1">
    <citation type="submission" date="2014-04" db="EMBL/GenBank/DDBJ databases">
        <authorList>
            <consortium name="DOE Joint Genome Institute"/>
            <person name="Kuo A."/>
            <person name="Kohler A."/>
            <person name="Jargeat P."/>
            <person name="Nagy L.G."/>
            <person name="Floudas D."/>
            <person name="Copeland A."/>
            <person name="Barry K.W."/>
            <person name="Cichocki N."/>
            <person name="Veneault-Fourrey C."/>
            <person name="LaButti K."/>
            <person name="Lindquist E.A."/>
            <person name="Lipzen A."/>
            <person name="Lundell T."/>
            <person name="Morin E."/>
            <person name="Murat C."/>
            <person name="Sun H."/>
            <person name="Tunlid A."/>
            <person name="Henrissat B."/>
            <person name="Grigoriev I.V."/>
            <person name="Hibbett D.S."/>
            <person name="Martin F."/>
            <person name="Nordberg H.P."/>
            <person name="Cantor M.N."/>
            <person name="Hua S.X."/>
        </authorList>
    </citation>
    <scope>NUCLEOTIDE SEQUENCE [LARGE SCALE GENOMIC DNA]</scope>
    <source>
        <strain evidence="1 2">Ve08.2h10</strain>
    </source>
</reference>
<feature type="non-terminal residue" evidence="1">
    <location>
        <position position="1"/>
    </location>
</feature>
<dbReference type="HOGENOM" id="CLU_144544_0_0_1"/>
<dbReference type="PANTHER" id="PTHR31912">
    <property type="entry name" value="IP13529P"/>
    <property type="match status" value="1"/>
</dbReference>
<keyword evidence="2" id="KW-1185">Reference proteome</keyword>
<dbReference type="STRING" id="930991.A0A0D0CE13"/>
<name>A0A0D0CE13_9AGAM</name>
<reference evidence="2" key="2">
    <citation type="submission" date="2015-01" db="EMBL/GenBank/DDBJ databases">
        <title>Evolutionary Origins and Diversification of the Mycorrhizal Mutualists.</title>
        <authorList>
            <consortium name="DOE Joint Genome Institute"/>
            <consortium name="Mycorrhizal Genomics Consortium"/>
            <person name="Kohler A."/>
            <person name="Kuo A."/>
            <person name="Nagy L.G."/>
            <person name="Floudas D."/>
            <person name="Copeland A."/>
            <person name="Barry K.W."/>
            <person name="Cichocki N."/>
            <person name="Veneault-Fourrey C."/>
            <person name="LaButti K."/>
            <person name="Lindquist E.A."/>
            <person name="Lipzen A."/>
            <person name="Lundell T."/>
            <person name="Morin E."/>
            <person name="Murat C."/>
            <person name="Riley R."/>
            <person name="Ohm R."/>
            <person name="Sun H."/>
            <person name="Tunlid A."/>
            <person name="Henrissat B."/>
            <person name="Grigoriev I.V."/>
            <person name="Hibbett D.S."/>
            <person name="Martin F."/>
        </authorList>
    </citation>
    <scope>NUCLEOTIDE SEQUENCE [LARGE SCALE GENOMIC DNA]</scope>
    <source>
        <strain evidence="2">Ve08.2h10</strain>
    </source>
</reference>
<accession>A0A0D0CE13</accession>